<evidence type="ECO:0000313" key="4">
    <source>
        <dbReference type="EMBL" id="MFC3142228.1"/>
    </source>
</evidence>
<comment type="caution">
    <text evidence="4">The sequence shown here is derived from an EMBL/GenBank/DDBJ whole genome shotgun (WGS) entry which is preliminary data.</text>
</comment>
<keyword evidence="4" id="KW-0413">Isomerase</keyword>
<dbReference type="EC" id="5.1.1.1" evidence="4"/>
<dbReference type="InterPro" id="IPR029066">
    <property type="entry name" value="PLP-binding_barrel"/>
</dbReference>
<comment type="similarity">
    <text evidence="1">Belongs to the DSD1 family.</text>
</comment>
<name>A0ABV7GNH9_9RHOB</name>
<feature type="domain" description="D-serine dehydratase-like" evidence="3">
    <location>
        <begin position="240"/>
        <end position="334"/>
    </location>
</feature>
<dbReference type="InterPro" id="IPR051466">
    <property type="entry name" value="D-amino_acid_metab_enzyme"/>
</dbReference>
<keyword evidence="5" id="KW-1185">Reference proteome</keyword>
<evidence type="ECO:0000259" key="3">
    <source>
        <dbReference type="SMART" id="SM01119"/>
    </source>
</evidence>
<dbReference type="RefSeq" id="WP_275634112.1">
    <property type="nucleotide sequence ID" value="NZ_JARGYD010000007.1"/>
</dbReference>
<keyword evidence="2" id="KW-0456">Lyase</keyword>
<dbReference type="EMBL" id="JBHRTB010000010">
    <property type="protein sequence ID" value="MFC3142228.1"/>
    <property type="molecule type" value="Genomic_DNA"/>
</dbReference>
<dbReference type="InterPro" id="IPR001608">
    <property type="entry name" value="Ala_racemase_N"/>
</dbReference>
<dbReference type="Gene3D" id="2.40.37.20">
    <property type="entry name" value="D-serine dehydratase-like domain"/>
    <property type="match status" value="1"/>
</dbReference>
<evidence type="ECO:0000256" key="1">
    <source>
        <dbReference type="ARBA" id="ARBA00005323"/>
    </source>
</evidence>
<dbReference type="GO" id="GO:0008784">
    <property type="term" value="F:alanine racemase activity"/>
    <property type="evidence" value="ECO:0007669"/>
    <property type="project" value="UniProtKB-EC"/>
</dbReference>
<dbReference type="InterPro" id="IPR026956">
    <property type="entry name" value="D-ser_dehydrat-like_dom"/>
</dbReference>
<proteinExistence type="inferred from homology"/>
<dbReference type="Pfam" id="PF01168">
    <property type="entry name" value="Ala_racemase_N"/>
    <property type="match status" value="1"/>
</dbReference>
<dbReference type="Pfam" id="PF14031">
    <property type="entry name" value="D-ser_dehydrat"/>
    <property type="match status" value="1"/>
</dbReference>
<evidence type="ECO:0000313" key="5">
    <source>
        <dbReference type="Proteomes" id="UP001595632"/>
    </source>
</evidence>
<dbReference type="InterPro" id="IPR042208">
    <property type="entry name" value="D-ser_dehydrat-like_sf"/>
</dbReference>
<dbReference type="PANTHER" id="PTHR28004">
    <property type="entry name" value="ZGC:162816-RELATED"/>
    <property type="match status" value="1"/>
</dbReference>
<reference evidence="5" key="1">
    <citation type="journal article" date="2019" name="Int. J. Syst. Evol. Microbiol.">
        <title>The Global Catalogue of Microorganisms (GCM) 10K type strain sequencing project: providing services to taxonomists for standard genome sequencing and annotation.</title>
        <authorList>
            <consortium name="The Broad Institute Genomics Platform"/>
            <consortium name="The Broad Institute Genome Sequencing Center for Infectious Disease"/>
            <person name="Wu L."/>
            <person name="Ma J."/>
        </authorList>
    </citation>
    <scope>NUCLEOTIDE SEQUENCE [LARGE SCALE GENOMIC DNA]</scope>
    <source>
        <strain evidence="5">KCTC 52366</strain>
    </source>
</reference>
<dbReference type="SMART" id="SM01119">
    <property type="entry name" value="D-ser_dehydrat"/>
    <property type="match status" value="1"/>
</dbReference>
<accession>A0ABV7GNH9</accession>
<evidence type="ECO:0000256" key="2">
    <source>
        <dbReference type="ARBA" id="ARBA00023239"/>
    </source>
</evidence>
<protein>
    <submittedName>
        <fullName evidence="4">Alanine racemase</fullName>
        <ecNumber evidence="4">5.1.1.1</ecNumber>
    </submittedName>
</protein>
<organism evidence="4 5">
    <name type="scientific">Psychromarinibacter halotolerans</name>
    <dbReference type="NCBI Taxonomy" id="1775175"/>
    <lineage>
        <taxon>Bacteria</taxon>
        <taxon>Pseudomonadati</taxon>
        <taxon>Pseudomonadota</taxon>
        <taxon>Alphaproteobacteria</taxon>
        <taxon>Rhodobacterales</taxon>
        <taxon>Paracoccaceae</taxon>
        <taxon>Psychromarinibacter</taxon>
    </lineage>
</organism>
<dbReference type="Proteomes" id="UP001595632">
    <property type="component" value="Unassembled WGS sequence"/>
</dbReference>
<dbReference type="Gene3D" id="3.20.20.10">
    <property type="entry name" value="Alanine racemase"/>
    <property type="match status" value="1"/>
</dbReference>
<gene>
    <name evidence="4" type="ORF">ACFOGP_05880</name>
</gene>
<sequence>MSLNELETPVPVVDLAKVDANLKRMQDYCDTHGIKLWPHIKTHKIVEMAKRQLALGAEGLVCQKLTEAEVMLDAGCENILISYPMIGMEKARRLAAIAGKAKFTVAADSICAVDTLREAAEMSGAEIGVLVEFDSGMGRTGVVTPKEAYELAEMISDTDGLRFAGLMTYPSNENSVAFLKEVKPLLDAAGFGLPVFSGGGTPKAFHQHELGIVDQLRVGTYIYHDRNTVAAGAASLEDCALHVLATVISTPKPGHFVLDCGTKTLTSDPVAAPNKGHGLLVDYPEAVIERLTEEHGMVTLDPDLPAPRIGEKVLILPNHVCPVSNLHDQVAVRQRDGSFEFWDVSARGCTR</sequence>
<dbReference type="SUPFAM" id="SSF51419">
    <property type="entry name" value="PLP-binding barrel"/>
    <property type="match status" value="1"/>
</dbReference>
<dbReference type="PANTHER" id="PTHR28004:SF2">
    <property type="entry name" value="D-SERINE DEHYDRATASE"/>
    <property type="match status" value="1"/>
</dbReference>